<dbReference type="AlphaFoldDB" id="X1I4J0"/>
<sequence length="42" mass="4628">MEIYTIIIVRDVVARDVIVATGRIEVYAIIVVRVDGVILDGV</sequence>
<feature type="non-terminal residue" evidence="1">
    <location>
        <position position="42"/>
    </location>
</feature>
<evidence type="ECO:0000313" key="1">
    <source>
        <dbReference type="EMBL" id="GAH77331.1"/>
    </source>
</evidence>
<dbReference type="EMBL" id="BARU01043016">
    <property type="protein sequence ID" value="GAH77331.1"/>
    <property type="molecule type" value="Genomic_DNA"/>
</dbReference>
<accession>X1I4J0</accession>
<name>X1I4J0_9ZZZZ</name>
<organism evidence="1">
    <name type="scientific">marine sediment metagenome</name>
    <dbReference type="NCBI Taxonomy" id="412755"/>
    <lineage>
        <taxon>unclassified sequences</taxon>
        <taxon>metagenomes</taxon>
        <taxon>ecological metagenomes</taxon>
    </lineage>
</organism>
<comment type="caution">
    <text evidence="1">The sequence shown here is derived from an EMBL/GenBank/DDBJ whole genome shotgun (WGS) entry which is preliminary data.</text>
</comment>
<reference evidence="1" key="1">
    <citation type="journal article" date="2014" name="Front. Microbiol.">
        <title>High frequency of phylogenetically diverse reductive dehalogenase-homologous genes in deep subseafloor sedimentary metagenomes.</title>
        <authorList>
            <person name="Kawai M."/>
            <person name="Futagami T."/>
            <person name="Toyoda A."/>
            <person name="Takaki Y."/>
            <person name="Nishi S."/>
            <person name="Hori S."/>
            <person name="Arai W."/>
            <person name="Tsubouchi T."/>
            <person name="Morono Y."/>
            <person name="Uchiyama I."/>
            <person name="Ito T."/>
            <person name="Fujiyama A."/>
            <person name="Inagaki F."/>
            <person name="Takami H."/>
        </authorList>
    </citation>
    <scope>NUCLEOTIDE SEQUENCE</scope>
    <source>
        <strain evidence="1">Expedition CK06-06</strain>
    </source>
</reference>
<protein>
    <submittedName>
        <fullName evidence="1">Uncharacterized protein</fullName>
    </submittedName>
</protein>
<gene>
    <name evidence="1" type="ORF">S03H2_65967</name>
</gene>
<proteinExistence type="predicted"/>